<evidence type="ECO:0000313" key="1">
    <source>
        <dbReference type="EMBL" id="JAH50882.1"/>
    </source>
</evidence>
<dbReference type="EMBL" id="GBXM01057695">
    <property type="protein sequence ID" value="JAH50882.1"/>
    <property type="molecule type" value="Transcribed_RNA"/>
</dbReference>
<accession>A0A0E9TBT7</accession>
<protein>
    <submittedName>
        <fullName evidence="1">Uncharacterized protein</fullName>
    </submittedName>
</protein>
<name>A0A0E9TBT7_ANGAN</name>
<reference evidence="1" key="2">
    <citation type="journal article" date="2015" name="Fish Shellfish Immunol.">
        <title>Early steps in the European eel (Anguilla anguilla)-Vibrio vulnificus interaction in the gills: Role of the RtxA13 toxin.</title>
        <authorList>
            <person name="Callol A."/>
            <person name="Pajuelo D."/>
            <person name="Ebbesson L."/>
            <person name="Teles M."/>
            <person name="MacKenzie S."/>
            <person name="Amaro C."/>
        </authorList>
    </citation>
    <scope>NUCLEOTIDE SEQUENCE</scope>
</reference>
<reference evidence="1" key="1">
    <citation type="submission" date="2014-11" db="EMBL/GenBank/DDBJ databases">
        <authorList>
            <person name="Amaro Gonzalez C."/>
        </authorList>
    </citation>
    <scope>NUCLEOTIDE SEQUENCE</scope>
</reference>
<organism evidence="1">
    <name type="scientific">Anguilla anguilla</name>
    <name type="common">European freshwater eel</name>
    <name type="synonym">Muraena anguilla</name>
    <dbReference type="NCBI Taxonomy" id="7936"/>
    <lineage>
        <taxon>Eukaryota</taxon>
        <taxon>Metazoa</taxon>
        <taxon>Chordata</taxon>
        <taxon>Craniata</taxon>
        <taxon>Vertebrata</taxon>
        <taxon>Euteleostomi</taxon>
        <taxon>Actinopterygii</taxon>
        <taxon>Neopterygii</taxon>
        <taxon>Teleostei</taxon>
        <taxon>Anguilliformes</taxon>
        <taxon>Anguillidae</taxon>
        <taxon>Anguilla</taxon>
    </lineage>
</organism>
<proteinExistence type="predicted"/>
<sequence length="29" mass="3302">MSSPFFDLPSLNLSASKMILFHIKLSTLY</sequence>
<dbReference type="AlphaFoldDB" id="A0A0E9TBT7"/>
<dbReference type="EMBL" id="GBXM01043293">
    <property type="protein sequence ID" value="JAH65284.1"/>
    <property type="molecule type" value="Transcribed_RNA"/>
</dbReference>